<evidence type="ECO:0000313" key="4">
    <source>
        <dbReference type="EMBL" id="APX25887.1"/>
    </source>
</evidence>
<dbReference type="OrthoDB" id="9813569at2"/>
<dbReference type="InterPro" id="IPR002173">
    <property type="entry name" value="Carboh/pur_kinase_PfkB_CS"/>
</dbReference>
<gene>
    <name evidence="4" type="ORF">Ga0080559_TMP404</name>
</gene>
<dbReference type="GO" id="GO:0016301">
    <property type="term" value="F:kinase activity"/>
    <property type="evidence" value="ECO:0007669"/>
    <property type="project" value="UniProtKB-KW"/>
</dbReference>
<dbReference type="Gene3D" id="3.40.1190.20">
    <property type="match status" value="1"/>
</dbReference>
<dbReference type="SUPFAM" id="SSF53613">
    <property type="entry name" value="Ribokinase-like"/>
    <property type="match status" value="1"/>
</dbReference>
<dbReference type="PROSITE" id="PS00584">
    <property type="entry name" value="PFKB_KINASES_2"/>
    <property type="match status" value="1"/>
</dbReference>
<geneLocation type="plasmid" evidence="5">
    <name>ptpro1</name>
</geneLocation>
<keyword evidence="4" id="KW-0614">Plasmid</keyword>
<keyword evidence="1" id="KW-0808">Transferase</keyword>
<dbReference type="PANTHER" id="PTHR10584:SF166">
    <property type="entry name" value="RIBOKINASE"/>
    <property type="match status" value="1"/>
</dbReference>
<organism evidence="4 5">
    <name type="scientific">Salipiger profundus</name>
    <dbReference type="NCBI Taxonomy" id="1229727"/>
    <lineage>
        <taxon>Bacteria</taxon>
        <taxon>Pseudomonadati</taxon>
        <taxon>Pseudomonadota</taxon>
        <taxon>Alphaproteobacteria</taxon>
        <taxon>Rhodobacterales</taxon>
        <taxon>Roseobacteraceae</taxon>
        <taxon>Salipiger</taxon>
    </lineage>
</organism>
<dbReference type="EMBL" id="CP014797">
    <property type="protein sequence ID" value="APX25887.1"/>
    <property type="molecule type" value="Genomic_DNA"/>
</dbReference>
<sequence length="311" mass="32013">MTSRPICVLGNLNVDLVMGPLADWPQPGTETFVDRCDFRAGGSAGNTALVLQRLGARAGLVSATGDDALAVMLAEPFYGPLDRIARLPGRSGITVGVAHPDSDRSFLSYAGHLDRTDLGFFREALAGWPLDGALALISGGFAMPGLHRHQRALLDHLRLEGAEVAIDPGWPDDGWTPRNRAEALSCAEAADHLLLNDKEITGLTGRDTADAAVTALAETLASDTTIVVKCGARGAIAAGPSGRHEATAAACAPFDTVGAGDAFNAGYLAALAKGHDIGHALQAGTDTAGAVIAAFPRETGPIAAPGRRRSA</sequence>
<keyword evidence="2" id="KW-0418">Kinase</keyword>
<dbReference type="PROSITE" id="PS00583">
    <property type="entry name" value="PFKB_KINASES_1"/>
    <property type="match status" value="1"/>
</dbReference>
<evidence type="ECO:0000256" key="1">
    <source>
        <dbReference type="ARBA" id="ARBA00022679"/>
    </source>
</evidence>
<evidence type="ECO:0000313" key="5">
    <source>
        <dbReference type="Proteomes" id="UP000186559"/>
    </source>
</evidence>
<dbReference type="Pfam" id="PF00294">
    <property type="entry name" value="PfkB"/>
    <property type="match status" value="1"/>
</dbReference>
<reference evidence="4 5" key="1">
    <citation type="submission" date="2016-03" db="EMBL/GenBank/DDBJ databases">
        <title>Deep-sea bacteria in the southern Pacific.</title>
        <authorList>
            <person name="Tang K."/>
        </authorList>
    </citation>
    <scope>NUCLEOTIDE SEQUENCE [LARGE SCALE GENOMIC DNA]</scope>
    <source>
        <strain evidence="4 5">JLT2016</strain>
        <plasmid evidence="5">Plasmid ptpro1</plasmid>
    </source>
</reference>
<dbReference type="AlphaFoldDB" id="A0A1U7DCI3"/>
<dbReference type="Proteomes" id="UP000186559">
    <property type="component" value="Plasmid pTPRO1"/>
</dbReference>
<name>A0A1U7DCI3_9RHOB</name>
<accession>A0A1U7DCI3</accession>
<evidence type="ECO:0000259" key="3">
    <source>
        <dbReference type="Pfam" id="PF00294"/>
    </source>
</evidence>
<keyword evidence="5" id="KW-1185">Reference proteome</keyword>
<protein>
    <recommendedName>
        <fullName evidence="3">Carbohydrate kinase PfkB domain-containing protein</fullName>
    </recommendedName>
</protein>
<dbReference type="PANTHER" id="PTHR10584">
    <property type="entry name" value="SUGAR KINASE"/>
    <property type="match status" value="1"/>
</dbReference>
<proteinExistence type="predicted"/>
<dbReference type="KEGG" id="tpro:Ga0080559_TMP404"/>
<feature type="domain" description="Carbohydrate kinase PfkB" evidence="3">
    <location>
        <begin position="6"/>
        <end position="292"/>
    </location>
</feature>
<dbReference type="InterPro" id="IPR029056">
    <property type="entry name" value="Ribokinase-like"/>
</dbReference>
<dbReference type="InterPro" id="IPR011611">
    <property type="entry name" value="PfkB_dom"/>
</dbReference>
<evidence type="ECO:0000256" key="2">
    <source>
        <dbReference type="ARBA" id="ARBA00022777"/>
    </source>
</evidence>
<dbReference type="RefSeq" id="WP_076625637.1">
    <property type="nucleotide sequence ID" value="NZ_CP014797.1"/>
</dbReference>